<sequence length="186" mass="20974">MTLDEIRVEIDAVDTQMKPLFLKRMECAKQVAEAKAKTGGDVFVLERELSIIEKRAGDVDKEVYDEYVAFLRHLMSVSRRYQYGILTGMQDKVLSSAEKEAGIDEAASHSQVEIAFTCPKDTSDLNLYINMTKLNGVEIDAMSLETADGVQNIRIVLDGNLREEKMRRLLCQIGKEAENFHLVGIK</sequence>
<evidence type="ECO:0000259" key="1">
    <source>
        <dbReference type="PROSITE" id="PS51168"/>
    </source>
</evidence>
<dbReference type="InterPro" id="IPR002701">
    <property type="entry name" value="CM_II_prokaryot"/>
</dbReference>
<dbReference type="SMART" id="SM00830">
    <property type="entry name" value="CM_2"/>
    <property type="match status" value="1"/>
</dbReference>
<evidence type="ECO:0000313" key="2">
    <source>
        <dbReference type="EMBL" id="BDZ78197.1"/>
    </source>
</evidence>
<proteinExistence type="predicted"/>
<evidence type="ECO:0000313" key="3">
    <source>
        <dbReference type="Proteomes" id="UP001305815"/>
    </source>
</evidence>
<dbReference type="Pfam" id="PF01817">
    <property type="entry name" value="CM_2"/>
    <property type="match status" value="1"/>
</dbReference>
<accession>A0ABM8ICZ6</accession>
<organism evidence="2 3">
    <name type="scientific">Claveliimonas bilis</name>
    <dbReference type="NCBI Taxonomy" id="3028070"/>
    <lineage>
        <taxon>Bacteria</taxon>
        <taxon>Bacillati</taxon>
        <taxon>Bacillota</taxon>
        <taxon>Clostridia</taxon>
        <taxon>Lachnospirales</taxon>
        <taxon>Lachnospiraceae</taxon>
        <taxon>Claveliimonas</taxon>
    </lineage>
</organism>
<dbReference type="PROSITE" id="PS51168">
    <property type="entry name" value="CHORISMATE_MUT_2"/>
    <property type="match status" value="1"/>
</dbReference>
<protein>
    <recommendedName>
        <fullName evidence="1">Chorismate mutase domain-containing protein</fullName>
    </recommendedName>
</protein>
<reference evidence="3" key="1">
    <citation type="journal article" date="2023" name="Int. J. Syst. Evol. Microbiol.">
        <title>Claveliimonas bilis gen. nov., sp. nov., deoxycholic acid-producing bacteria isolated from human faeces, and reclassification of Sellimonas monacensis Zenner et al. 2021 as Claveliimonas monacensis comb. nov.</title>
        <authorList>
            <person name="Hisatomi A."/>
            <person name="Kastawa N.W.E.P.G."/>
            <person name="Song I."/>
            <person name="Ohkuma M."/>
            <person name="Fukiya S."/>
            <person name="Sakamoto M."/>
        </authorList>
    </citation>
    <scope>NUCLEOTIDE SEQUENCE [LARGE SCALE GENOMIC DNA]</scope>
    <source>
        <strain evidence="3">12BBH14</strain>
    </source>
</reference>
<dbReference type="Proteomes" id="UP001305815">
    <property type="component" value="Chromosome"/>
</dbReference>
<dbReference type="RefSeq" id="WP_316265220.1">
    <property type="nucleotide sequence ID" value="NZ_AP027742.1"/>
</dbReference>
<feature type="domain" description="Chorismate mutase" evidence="1">
    <location>
        <begin position="1"/>
        <end position="86"/>
    </location>
</feature>
<name>A0ABM8ICZ6_9FIRM</name>
<keyword evidence="3" id="KW-1185">Reference proteome</keyword>
<dbReference type="EMBL" id="AP027742">
    <property type="protein sequence ID" value="BDZ78197.1"/>
    <property type="molecule type" value="Genomic_DNA"/>
</dbReference>
<gene>
    <name evidence="2" type="ORF">Lac1_23800</name>
</gene>